<dbReference type="GO" id="GO:0016853">
    <property type="term" value="F:isomerase activity"/>
    <property type="evidence" value="ECO:0007669"/>
    <property type="project" value="UniProtKB-KW"/>
</dbReference>
<dbReference type="Gene3D" id="2.40.100.10">
    <property type="entry name" value="Cyclophilin-like"/>
    <property type="match status" value="1"/>
</dbReference>
<dbReference type="EC" id="5.2.1.8" evidence="4"/>
<dbReference type="RefSeq" id="WP_206727755.1">
    <property type="nucleotide sequence ID" value="NZ_CP071090.1"/>
</dbReference>
<dbReference type="PANTHER" id="PTHR45625">
    <property type="entry name" value="PEPTIDYL-PROLYL CIS-TRANS ISOMERASE-RELATED"/>
    <property type="match status" value="1"/>
</dbReference>
<dbReference type="Proteomes" id="UP000662747">
    <property type="component" value="Chromosome"/>
</dbReference>
<evidence type="ECO:0000256" key="3">
    <source>
        <dbReference type="ARBA" id="ARBA00023235"/>
    </source>
</evidence>
<reference evidence="7 8" key="1">
    <citation type="submission" date="2021-02" db="EMBL/GenBank/DDBJ databases">
        <title>De Novo genome assembly of isolated myxobacteria.</title>
        <authorList>
            <person name="Stevens D.C."/>
        </authorList>
    </citation>
    <scope>NUCLEOTIDE SEQUENCE [LARGE SCALE GENOMIC DNA]</scope>
    <source>
        <strain evidence="8">SCPEA02</strain>
    </source>
</reference>
<comment type="catalytic activity">
    <reaction evidence="4">
        <text>[protein]-peptidylproline (omega=180) = [protein]-peptidylproline (omega=0)</text>
        <dbReference type="Rhea" id="RHEA:16237"/>
        <dbReference type="Rhea" id="RHEA-COMP:10747"/>
        <dbReference type="Rhea" id="RHEA-COMP:10748"/>
        <dbReference type="ChEBI" id="CHEBI:83833"/>
        <dbReference type="ChEBI" id="CHEBI:83834"/>
        <dbReference type="EC" id="5.2.1.8"/>
    </reaction>
</comment>
<dbReference type="InterPro" id="IPR029000">
    <property type="entry name" value="Cyclophilin-like_dom_sf"/>
</dbReference>
<proteinExistence type="inferred from homology"/>
<feature type="signal peptide" evidence="4">
    <location>
        <begin position="1"/>
        <end position="23"/>
    </location>
</feature>
<dbReference type="PRINTS" id="PR00153">
    <property type="entry name" value="CSAPPISMRASE"/>
</dbReference>
<feature type="chain" id="PRO_5044957160" description="Peptidyl-prolyl cis-trans isomerase" evidence="4">
    <location>
        <begin position="24"/>
        <end position="239"/>
    </location>
</feature>
<evidence type="ECO:0000313" key="7">
    <source>
        <dbReference type="EMBL" id="QSQ26205.1"/>
    </source>
</evidence>
<evidence type="ECO:0000256" key="2">
    <source>
        <dbReference type="ARBA" id="ARBA00023110"/>
    </source>
</evidence>
<comment type="similarity">
    <text evidence="1 4">Belongs to the cyclophilin-type PPIase family.</text>
</comment>
<keyword evidence="3 4" id="KW-0413">Isomerase</keyword>
<evidence type="ECO:0000313" key="8">
    <source>
        <dbReference type="Proteomes" id="UP000662747"/>
    </source>
</evidence>
<keyword evidence="2 4" id="KW-0697">Rotamase</keyword>
<dbReference type="InterPro" id="IPR044666">
    <property type="entry name" value="Cyclophilin_A-like"/>
</dbReference>
<dbReference type="InterPro" id="IPR020892">
    <property type="entry name" value="Cyclophilin-type_PPIase_CS"/>
</dbReference>
<dbReference type="EMBL" id="CP071090">
    <property type="protein sequence ID" value="QSQ26205.1"/>
    <property type="molecule type" value="Genomic_DNA"/>
</dbReference>
<evidence type="ECO:0000259" key="6">
    <source>
        <dbReference type="PROSITE" id="PS50072"/>
    </source>
</evidence>
<feature type="domain" description="PPIase cyclophilin-type" evidence="6">
    <location>
        <begin position="52"/>
        <end position="207"/>
    </location>
</feature>
<keyword evidence="8" id="KW-1185">Reference proteome</keyword>
<evidence type="ECO:0000256" key="4">
    <source>
        <dbReference type="RuleBase" id="RU363019"/>
    </source>
</evidence>
<gene>
    <name evidence="7" type="ORF">JY651_15265</name>
</gene>
<dbReference type="PANTHER" id="PTHR45625:SF4">
    <property type="entry name" value="PEPTIDYLPROLYL ISOMERASE DOMAIN AND WD REPEAT-CONTAINING PROTEIN 1"/>
    <property type="match status" value="1"/>
</dbReference>
<name>A0ABX7P6Y6_9BACT</name>
<feature type="region of interest" description="Disordered" evidence="5">
    <location>
        <begin position="212"/>
        <end position="239"/>
    </location>
</feature>
<evidence type="ECO:0000256" key="1">
    <source>
        <dbReference type="ARBA" id="ARBA00007365"/>
    </source>
</evidence>
<dbReference type="PROSITE" id="PS50072">
    <property type="entry name" value="CSA_PPIASE_2"/>
    <property type="match status" value="1"/>
</dbReference>
<protein>
    <recommendedName>
        <fullName evidence="4">Peptidyl-prolyl cis-trans isomerase</fullName>
        <shortName evidence="4">PPIase</shortName>
        <ecNumber evidence="4">5.2.1.8</ecNumber>
    </recommendedName>
</protein>
<dbReference type="InterPro" id="IPR002130">
    <property type="entry name" value="Cyclophilin-type_PPIase_dom"/>
</dbReference>
<sequence>MRPSALRMTLAMVACLLVGTASAAAPAAASGKWTKKVETGKDLYATLKTSQGDIVVRLFSKDAPKTVANFVGLATGEKEWRDPKTGDKSTKPLYDGVIFHRVIPGFMIQGGDPTGTGMGDPGYRFEDEFQSGRGFDKVGLLAMANAGPNSNGSQFFITTSMPTYLNNRHTIFGEVVQGYDVVEKIANVPRDARDKPLTPVVINKVVLSDKAPAGVKAPAAAPKKAPAKAPGAAPASPKQ</sequence>
<dbReference type="CDD" id="cd00317">
    <property type="entry name" value="cyclophilin"/>
    <property type="match status" value="1"/>
</dbReference>
<dbReference type="SUPFAM" id="SSF50891">
    <property type="entry name" value="Cyclophilin-like"/>
    <property type="match status" value="1"/>
</dbReference>
<dbReference type="Pfam" id="PF00160">
    <property type="entry name" value="Pro_isomerase"/>
    <property type="match status" value="1"/>
</dbReference>
<organism evidence="7 8">
    <name type="scientific">Pyxidicoccus parkwayensis</name>
    <dbReference type="NCBI Taxonomy" id="2813578"/>
    <lineage>
        <taxon>Bacteria</taxon>
        <taxon>Pseudomonadati</taxon>
        <taxon>Myxococcota</taxon>
        <taxon>Myxococcia</taxon>
        <taxon>Myxococcales</taxon>
        <taxon>Cystobacterineae</taxon>
        <taxon>Myxococcaceae</taxon>
        <taxon>Pyxidicoccus</taxon>
    </lineage>
</organism>
<accession>A0ABX7P6Y6</accession>
<evidence type="ECO:0000256" key="5">
    <source>
        <dbReference type="SAM" id="MobiDB-lite"/>
    </source>
</evidence>
<keyword evidence="4" id="KW-0732">Signal</keyword>
<comment type="function">
    <text evidence="4">PPIases accelerate the folding of proteins. It catalyzes the cis-trans isomerization of proline imidic peptide bonds in oligopeptides.</text>
</comment>
<dbReference type="PROSITE" id="PS00170">
    <property type="entry name" value="CSA_PPIASE_1"/>
    <property type="match status" value="1"/>
</dbReference>